<dbReference type="EMBL" id="CAJOBC010091893">
    <property type="protein sequence ID" value="CAF4404817.1"/>
    <property type="molecule type" value="Genomic_DNA"/>
</dbReference>
<gene>
    <name evidence="4" type="ORF">GPM918_LOCUS38811</name>
    <name evidence="5" type="ORF">SRO942_LOCUS39660</name>
</gene>
<dbReference type="AlphaFoldDB" id="A0A815W7D5"/>
<dbReference type="GO" id="GO:0016491">
    <property type="term" value="F:oxidoreductase activity"/>
    <property type="evidence" value="ECO:0007669"/>
    <property type="project" value="UniProtKB-KW"/>
</dbReference>
<evidence type="ECO:0000256" key="1">
    <source>
        <dbReference type="ARBA" id="ARBA00022857"/>
    </source>
</evidence>
<evidence type="ECO:0000259" key="3">
    <source>
        <dbReference type="Pfam" id="PF05368"/>
    </source>
</evidence>
<evidence type="ECO:0000313" key="4">
    <source>
        <dbReference type="EMBL" id="CAF1544241.1"/>
    </source>
</evidence>
<dbReference type="InterPro" id="IPR051609">
    <property type="entry name" value="NmrA/Isoflavone_reductase-like"/>
</dbReference>
<comment type="caution">
    <text evidence="4">The sequence shown here is derived from an EMBL/GenBank/DDBJ whole genome shotgun (WGS) entry which is preliminary data.</text>
</comment>
<dbReference type="OrthoDB" id="419598at2759"/>
<evidence type="ECO:0000313" key="5">
    <source>
        <dbReference type="EMBL" id="CAF4404817.1"/>
    </source>
</evidence>
<keyword evidence="2" id="KW-0560">Oxidoreductase</keyword>
<dbReference type="EMBL" id="CAJNOQ010026241">
    <property type="protein sequence ID" value="CAF1544241.1"/>
    <property type="molecule type" value="Genomic_DNA"/>
</dbReference>
<organism evidence="4 6">
    <name type="scientific">Didymodactylos carnosus</name>
    <dbReference type="NCBI Taxonomy" id="1234261"/>
    <lineage>
        <taxon>Eukaryota</taxon>
        <taxon>Metazoa</taxon>
        <taxon>Spiralia</taxon>
        <taxon>Gnathifera</taxon>
        <taxon>Rotifera</taxon>
        <taxon>Eurotatoria</taxon>
        <taxon>Bdelloidea</taxon>
        <taxon>Philodinida</taxon>
        <taxon>Philodinidae</taxon>
        <taxon>Didymodactylos</taxon>
    </lineage>
</organism>
<name>A0A815W7D5_9BILA</name>
<dbReference type="InterPro" id="IPR008030">
    <property type="entry name" value="NmrA-like"/>
</dbReference>
<keyword evidence="1" id="KW-0521">NADP</keyword>
<protein>
    <recommendedName>
        <fullName evidence="3">NmrA-like domain-containing protein</fullName>
    </recommendedName>
</protein>
<evidence type="ECO:0000256" key="2">
    <source>
        <dbReference type="ARBA" id="ARBA00023002"/>
    </source>
</evidence>
<evidence type="ECO:0000313" key="6">
    <source>
        <dbReference type="Proteomes" id="UP000663829"/>
    </source>
</evidence>
<proteinExistence type="predicted"/>
<sequence>MPTGVEVKKVNYNNPSSLVEALKDQEVLVITMAATAPKEQQTKLIEAAAAANVPWVLPNEFGGDPTEKQVCIRLVFQRQPERYAGFCYARDRHQFERLESELRAGQGAL</sequence>
<feature type="domain" description="NmrA-like" evidence="3">
    <location>
        <begin position="3"/>
        <end position="69"/>
    </location>
</feature>
<dbReference type="InterPro" id="IPR036291">
    <property type="entry name" value="NAD(P)-bd_dom_sf"/>
</dbReference>
<dbReference type="Pfam" id="PF05368">
    <property type="entry name" value="NmrA"/>
    <property type="match status" value="1"/>
</dbReference>
<dbReference type="PANTHER" id="PTHR47706:SF7">
    <property type="entry name" value="CIPA-LIKE, PUTATIVE (AFU_ORTHOLOGUE AFUA_1G01630)-RELATED"/>
    <property type="match status" value="1"/>
</dbReference>
<keyword evidence="6" id="KW-1185">Reference proteome</keyword>
<dbReference type="Proteomes" id="UP000663829">
    <property type="component" value="Unassembled WGS sequence"/>
</dbReference>
<accession>A0A815W7D5</accession>
<dbReference type="PANTHER" id="PTHR47706">
    <property type="entry name" value="NMRA-LIKE FAMILY PROTEIN"/>
    <property type="match status" value="1"/>
</dbReference>
<dbReference type="SUPFAM" id="SSF51735">
    <property type="entry name" value="NAD(P)-binding Rossmann-fold domains"/>
    <property type="match status" value="1"/>
</dbReference>
<dbReference type="Gene3D" id="3.40.50.720">
    <property type="entry name" value="NAD(P)-binding Rossmann-like Domain"/>
    <property type="match status" value="1"/>
</dbReference>
<dbReference type="Proteomes" id="UP000681722">
    <property type="component" value="Unassembled WGS sequence"/>
</dbReference>
<reference evidence="4" key="1">
    <citation type="submission" date="2021-02" db="EMBL/GenBank/DDBJ databases">
        <authorList>
            <person name="Nowell W R."/>
        </authorList>
    </citation>
    <scope>NUCLEOTIDE SEQUENCE</scope>
</reference>